<evidence type="ECO:0000313" key="4">
    <source>
        <dbReference type="Proteomes" id="UP000037747"/>
    </source>
</evidence>
<organism evidence="3 4">
    <name type="scientific">Halorubrum tropicale</name>
    <dbReference type="NCBI Taxonomy" id="1765655"/>
    <lineage>
        <taxon>Archaea</taxon>
        <taxon>Methanobacteriati</taxon>
        <taxon>Methanobacteriota</taxon>
        <taxon>Stenosarchaea group</taxon>
        <taxon>Halobacteria</taxon>
        <taxon>Halobacteriales</taxon>
        <taxon>Haloferacaceae</taxon>
        <taxon>Halorubrum</taxon>
    </lineage>
</organism>
<dbReference type="InterPro" id="IPR002104">
    <property type="entry name" value="Integrase_catalytic"/>
</dbReference>
<feature type="domain" description="Tyr recombinase" evidence="2">
    <location>
        <begin position="1"/>
        <end position="170"/>
    </location>
</feature>
<dbReference type="InterPro" id="IPR011010">
    <property type="entry name" value="DNA_brk_join_enz"/>
</dbReference>
<protein>
    <recommendedName>
        <fullName evidence="2">Tyr recombinase domain-containing protein</fullName>
    </recommendedName>
</protein>
<keyword evidence="4" id="KW-1185">Reference proteome</keyword>
<dbReference type="GO" id="GO:0006310">
    <property type="term" value="P:DNA recombination"/>
    <property type="evidence" value="ECO:0007669"/>
    <property type="project" value="UniProtKB-KW"/>
</dbReference>
<dbReference type="GO" id="GO:0003677">
    <property type="term" value="F:DNA binding"/>
    <property type="evidence" value="ECO:0007669"/>
    <property type="project" value="InterPro"/>
</dbReference>
<name>A0A0M9AJF1_9EURY</name>
<dbReference type="SUPFAM" id="SSF56349">
    <property type="entry name" value="DNA breaking-rejoining enzymes"/>
    <property type="match status" value="1"/>
</dbReference>
<gene>
    <name evidence="3" type="ORF">AMR74_16515</name>
</gene>
<accession>A0A0M9AJF1</accession>
<dbReference type="EMBL" id="LIST01000012">
    <property type="protein sequence ID" value="KOX93277.1"/>
    <property type="molecule type" value="Genomic_DNA"/>
</dbReference>
<dbReference type="PATRIC" id="fig|1705389.3.peg.2899"/>
<dbReference type="Gene3D" id="1.10.443.10">
    <property type="entry name" value="Intergrase catalytic core"/>
    <property type="match status" value="1"/>
</dbReference>
<proteinExistence type="predicted"/>
<dbReference type="InterPro" id="IPR013762">
    <property type="entry name" value="Integrase-like_cat_sf"/>
</dbReference>
<evidence type="ECO:0000256" key="1">
    <source>
        <dbReference type="ARBA" id="ARBA00023172"/>
    </source>
</evidence>
<evidence type="ECO:0000313" key="3">
    <source>
        <dbReference type="EMBL" id="KOX93277.1"/>
    </source>
</evidence>
<comment type="caution">
    <text evidence="3">The sequence shown here is derived from an EMBL/GenBank/DDBJ whole genome shotgun (WGS) entry which is preliminary data.</text>
</comment>
<sequence>MKESWVDWDRQQINIPRHDRCDFGKNGGYCGYCEQQARLAAKCNEDLSFDEALEDRWQPKTTTGARAVPFGWNDEIVSVVEAFFEIYDRWPRSRAVVNRRVTKVAEEAGMKSDEVYPHALRATAGTHHAYRGLSTLALQSLMGWERIDTARKYLRVSGGATAKALEEVYEDD</sequence>
<evidence type="ECO:0000259" key="2">
    <source>
        <dbReference type="PROSITE" id="PS51898"/>
    </source>
</evidence>
<keyword evidence="1" id="KW-0233">DNA recombination</keyword>
<dbReference type="PROSITE" id="PS51898">
    <property type="entry name" value="TYR_RECOMBINASE"/>
    <property type="match status" value="1"/>
</dbReference>
<dbReference type="CDD" id="cd00397">
    <property type="entry name" value="DNA_BRE_C"/>
    <property type="match status" value="1"/>
</dbReference>
<dbReference type="Proteomes" id="UP000037747">
    <property type="component" value="Unassembled WGS sequence"/>
</dbReference>
<reference evidence="3 4" key="1">
    <citation type="submission" date="2015-08" db="EMBL/GenBank/DDBJ databases">
        <title>Genomes of Isolates from Cabo Rojo, PR.</title>
        <authorList>
            <person name="Sanchez-Nieves R.L."/>
            <person name="Montalvo-Rodriguez R."/>
        </authorList>
    </citation>
    <scope>NUCLEOTIDE SEQUENCE [LARGE SCALE GENOMIC DNA]</scope>
    <source>
        <strain evidence="3 4">5</strain>
    </source>
</reference>
<dbReference type="AlphaFoldDB" id="A0A0M9AJF1"/>
<dbReference type="GO" id="GO:0015074">
    <property type="term" value="P:DNA integration"/>
    <property type="evidence" value="ECO:0007669"/>
    <property type="project" value="InterPro"/>
</dbReference>
<dbReference type="Pfam" id="PF00589">
    <property type="entry name" value="Phage_integrase"/>
    <property type="match status" value="1"/>
</dbReference>